<reference evidence="11 13" key="1">
    <citation type="submission" date="2014-07" db="EMBL/GenBank/DDBJ databases">
        <title>Genome of Flavobacterium hydatis DSM 2063.</title>
        <authorList>
            <person name="Pipes S.E."/>
            <person name="Stropko S.J."/>
            <person name="Newman J.D."/>
        </authorList>
    </citation>
    <scope>NUCLEOTIDE SEQUENCE [LARGE SCALE GENOMIC DNA]</scope>
    <source>
        <strain evidence="11 13">DSM 2063</strain>
    </source>
</reference>
<dbReference type="Pfam" id="PF13290">
    <property type="entry name" value="CHB_HEX_C_1"/>
    <property type="match status" value="1"/>
</dbReference>
<reference evidence="12 14" key="2">
    <citation type="submission" date="2016-11" db="EMBL/GenBank/DDBJ databases">
        <title>Whole genomes of Flavobacteriaceae.</title>
        <authorList>
            <person name="Stine C."/>
            <person name="Li C."/>
            <person name="Tadesse D."/>
        </authorList>
    </citation>
    <scope>NUCLEOTIDE SEQUENCE [LARGE SCALE GENOMIC DNA]</scope>
    <source>
        <strain evidence="12 14">ATCC 29551</strain>
    </source>
</reference>
<dbReference type="Proteomes" id="UP000028712">
    <property type="component" value="Unassembled WGS sequence"/>
</dbReference>
<accession>A0A085ZZ45</accession>
<protein>
    <recommendedName>
        <fullName evidence="3">beta-N-acetylhexosaminidase</fullName>
        <ecNumber evidence="3">3.2.1.52</ecNumber>
    </recommendedName>
</protein>
<comment type="similarity">
    <text evidence="2">Belongs to the glycosyl hydrolase 20 family.</text>
</comment>
<dbReference type="EMBL" id="JPRM01000047">
    <property type="protein sequence ID" value="KFF09709.1"/>
    <property type="molecule type" value="Genomic_DNA"/>
</dbReference>
<evidence type="ECO:0000256" key="7">
    <source>
        <dbReference type="SAM" id="SignalP"/>
    </source>
</evidence>
<dbReference type="Gene3D" id="3.20.20.80">
    <property type="entry name" value="Glycosidases"/>
    <property type="match status" value="1"/>
</dbReference>
<dbReference type="STRING" id="991.IW20_22755"/>
<name>A0A085ZZ45_FLAHY</name>
<dbReference type="RefSeq" id="WP_035627698.1">
    <property type="nucleotide sequence ID" value="NZ_JBEWQG010000030.1"/>
</dbReference>
<dbReference type="PANTHER" id="PTHR22600:SF57">
    <property type="entry name" value="BETA-N-ACETYLHEXOSAMINIDASE"/>
    <property type="match status" value="1"/>
</dbReference>
<dbReference type="OrthoDB" id="9763537at2"/>
<dbReference type="CDD" id="cd06563">
    <property type="entry name" value="GH20_chitobiase-like"/>
    <property type="match status" value="1"/>
</dbReference>
<sequence>MKKSMLLIAVFLSSLNVLQAQKLDIIPQPVKIEQKEGTFIIPSSVQIVVDKKLQKSADYIGSDFFATTGIKPIVSIGKSNKKDGISFLVDEKLNLPNDGYELSVTKKGVHIKGKSSNGVLNGLQTLLQICSAKEVKKGTIPFVKIEDYPRFEWRGMMLDCSRQFFDKQTVKNYIDWLAAHKMNIFHWHLTDDNGWRAEIKSMPDLTLKGAWRGPGEVLLPSYGSGNKRYGGYYTQADMKEVVAYAAARGISIMPEIEIPGHSRAVTAAYPEIGCVTTQETKSVQGEVKNVWCVGREENYQILDSIIREVSEMFPFEYIHIAGDEVNRANWEHCPKCQALMAKEGFTDSFQLQNYFLRRVQTIVDKYHKKTNGWNEILKGGEINPNTLISAWQGISYGIESAKRGYETIMMPGQYTYFDMAQSENERGHRWAAITDTKRAYSFEPIPDNDLTPEQQKLIIGVQGALWSEYLDRPTRFVEYQSYPRISALSEIGWSKKEDKNWDNFYGRLTNSHLQRLTNMGIAFRDFPPTAIYKSGTITVTPPYEGAVVRYDAQGNEPTRQSPLYTGPIQTKNYEQYLFRTFFNEDSASPAVKVEKLPVANWNTSKVETLNISENISEHVDKRGIWYLTFNPTTDESISGVIKAVSLYENDKLIQTYAEEKTLKSKPRLRFVIDNYNEKNTYRLDFTVENKEATASSAKVNFNCSPYMEPEVKVTSSMAENPKFPISRLEDYNIETYLRTDVPCVSGDWILYTFTNPVTSSKIDVLTGIPHHPRFIVNDGYVEYSYNGTDFEKGDIFDYGNASIYPKKPVKAVRIMITGTNNEPLMAGQDLRVNP</sequence>
<comment type="catalytic activity">
    <reaction evidence="1">
        <text>Hydrolysis of terminal non-reducing N-acetyl-D-hexosamine residues in N-acetyl-beta-D-hexosaminides.</text>
        <dbReference type="EC" id="3.2.1.52"/>
    </reaction>
</comment>
<evidence type="ECO:0000256" key="6">
    <source>
        <dbReference type="PIRSR" id="PIRSR625705-1"/>
    </source>
</evidence>
<dbReference type="InterPro" id="IPR017853">
    <property type="entry name" value="GH"/>
</dbReference>
<evidence type="ECO:0000256" key="1">
    <source>
        <dbReference type="ARBA" id="ARBA00001231"/>
    </source>
</evidence>
<dbReference type="eggNOG" id="COG3525">
    <property type="taxonomic scope" value="Bacteria"/>
</dbReference>
<dbReference type="InterPro" id="IPR059177">
    <property type="entry name" value="GH29D-like_dom"/>
</dbReference>
<dbReference type="GO" id="GO:0030203">
    <property type="term" value="P:glycosaminoglycan metabolic process"/>
    <property type="evidence" value="ECO:0007669"/>
    <property type="project" value="TreeGrafter"/>
</dbReference>
<evidence type="ECO:0000256" key="2">
    <source>
        <dbReference type="ARBA" id="ARBA00006285"/>
    </source>
</evidence>
<evidence type="ECO:0000259" key="9">
    <source>
        <dbReference type="Pfam" id="PF02838"/>
    </source>
</evidence>
<dbReference type="GO" id="GO:0004563">
    <property type="term" value="F:beta-N-acetylhexosaminidase activity"/>
    <property type="evidence" value="ECO:0007669"/>
    <property type="project" value="UniProtKB-EC"/>
</dbReference>
<evidence type="ECO:0000259" key="10">
    <source>
        <dbReference type="Pfam" id="PF13290"/>
    </source>
</evidence>
<dbReference type="Pfam" id="PF02838">
    <property type="entry name" value="Glyco_hydro_20b"/>
    <property type="match status" value="1"/>
</dbReference>
<proteinExistence type="inferred from homology"/>
<keyword evidence="7" id="KW-0732">Signal</keyword>
<dbReference type="SUPFAM" id="SSF55545">
    <property type="entry name" value="beta-N-acetylhexosaminidase-like domain"/>
    <property type="match status" value="1"/>
</dbReference>
<feature type="domain" description="GH29D-like beta-sandwich" evidence="10">
    <location>
        <begin position="530"/>
        <end position="580"/>
    </location>
</feature>
<evidence type="ECO:0000256" key="4">
    <source>
        <dbReference type="ARBA" id="ARBA00022801"/>
    </source>
</evidence>
<dbReference type="Proteomes" id="UP000198424">
    <property type="component" value="Unassembled WGS sequence"/>
</dbReference>
<dbReference type="Gene3D" id="3.30.379.10">
    <property type="entry name" value="Chitobiase/beta-hexosaminidase domain 2-like"/>
    <property type="match status" value="1"/>
</dbReference>
<feature type="active site" description="Proton donor" evidence="6">
    <location>
        <position position="324"/>
    </location>
</feature>
<keyword evidence="5" id="KW-0326">Glycosidase</keyword>
<evidence type="ECO:0000313" key="12">
    <source>
        <dbReference type="EMBL" id="OXA91429.1"/>
    </source>
</evidence>
<dbReference type="EC" id="3.2.1.52" evidence="3"/>
<dbReference type="InterPro" id="IPR015883">
    <property type="entry name" value="Glyco_hydro_20_cat"/>
</dbReference>
<dbReference type="InterPro" id="IPR015882">
    <property type="entry name" value="HEX_bac_N"/>
</dbReference>
<dbReference type="InterPro" id="IPR029018">
    <property type="entry name" value="Hex-like_dom2"/>
</dbReference>
<organism evidence="11 13">
    <name type="scientific">Flavobacterium hydatis</name>
    <name type="common">Cytophaga aquatilis</name>
    <dbReference type="NCBI Taxonomy" id="991"/>
    <lineage>
        <taxon>Bacteria</taxon>
        <taxon>Pseudomonadati</taxon>
        <taxon>Bacteroidota</taxon>
        <taxon>Flavobacteriia</taxon>
        <taxon>Flavobacteriales</taxon>
        <taxon>Flavobacteriaceae</taxon>
        <taxon>Flavobacterium</taxon>
    </lineage>
</organism>
<feature type="domain" description="Glycoside hydrolase family 20 catalytic" evidence="8">
    <location>
        <begin position="151"/>
        <end position="495"/>
    </location>
</feature>
<feature type="chain" id="PRO_5001801962" description="beta-N-acetylhexosaminidase" evidence="7">
    <location>
        <begin position="20"/>
        <end position="834"/>
    </location>
</feature>
<feature type="signal peptide" evidence="7">
    <location>
        <begin position="1"/>
        <end position="19"/>
    </location>
</feature>
<evidence type="ECO:0000313" key="13">
    <source>
        <dbReference type="Proteomes" id="UP000028712"/>
    </source>
</evidence>
<dbReference type="SUPFAM" id="SSF51445">
    <property type="entry name" value="(Trans)glycosidases"/>
    <property type="match status" value="1"/>
</dbReference>
<evidence type="ECO:0000313" key="11">
    <source>
        <dbReference type="EMBL" id="KFF09709.1"/>
    </source>
</evidence>
<evidence type="ECO:0000259" key="8">
    <source>
        <dbReference type="Pfam" id="PF00728"/>
    </source>
</evidence>
<feature type="domain" description="Beta-hexosaminidase bacterial type N-terminal" evidence="9">
    <location>
        <begin position="23"/>
        <end position="148"/>
    </location>
</feature>
<dbReference type="EMBL" id="MUGY01000025">
    <property type="protein sequence ID" value="OXA91429.1"/>
    <property type="molecule type" value="Genomic_DNA"/>
</dbReference>
<evidence type="ECO:0000256" key="3">
    <source>
        <dbReference type="ARBA" id="ARBA00012663"/>
    </source>
</evidence>
<dbReference type="PRINTS" id="PR00738">
    <property type="entry name" value="GLHYDRLASE20"/>
</dbReference>
<evidence type="ECO:0000256" key="5">
    <source>
        <dbReference type="ARBA" id="ARBA00023295"/>
    </source>
</evidence>
<dbReference type="InterPro" id="IPR025705">
    <property type="entry name" value="Beta_hexosaminidase_sua/sub"/>
</dbReference>
<evidence type="ECO:0000313" key="14">
    <source>
        <dbReference type="Proteomes" id="UP000198424"/>
    </source>
</evidence>
<gene>
    <name evidence="12" type="ORF">B0A62_17275</name>
    <name evidence="11" type="ORF">IW20_22755</name>
</gene>
<keyword evidence="14" id="KW-1185">Reference proteome</keyword>
<dbReference type="PANTHER" id="PTHR22600">
    <property type="entry name" value="BETA-HEXOSAMINIDASE"/>
    <property type="match status" value="1"/>
</dbReference>
<dbReference type="AlphaFoldDB" id="A0A085ZZ45"/>
<dbReference type="GO" id="GO:0016020">
    <property type="term" value="C:membrane"/>
    <property type="evidence" value="ECO:0007669"/>
    <property type="project" value="TreeGrafter"/>
</dbReference>
<dbReference type="SUPFAM" id="SSF49785">
    <property type="entry name" value="Galactose-binding domain-like"/>
    <property type="match status" value="1"/>
</dbReference>
<dbReference type="InterPro" id="IPR008979">
    <property type="entry name" value="Galactose-bd-like_sf"/>
</dbReference>
<dbReference type="Pfam" id="PF00728">
    <property type="entry name" value="Glyco_hydro_20"/>
    <property type="match status" value="1"/>
</dbReference>
<dbReference type="GO" id="GO:0005975">
    <property type="term" value="P:carbohydrate metabolic process"/>
    <property type="evidence" value="ECO:0007669"/>
    <property type="project" value="InterPro"/>
</dbReference>
<comment type="caution">
    <text evidence="11">The sequence shown here is derived from an EMBL/GenBank/DDBJ whole genome shotgun (WGS) entry which is preliminary data.</text>
</comment>
<keyword evidence="4" id="KW-0378">Hydrolase</keyword>